<evidence type="ECO:0000256" key="5">
    <source>
        <dbReference type="SAM" id="Phobius"/>
    </source>
</evidence>
<dbReference type="GeneID" id="109536948"/>
<dbReference type="InterPro" id="IPR005828">
    <property type="entry name" value="MFS_sugar_transport-like"/>
</dbReference>
<feature type="transmembrane region" description="Helical" evidence="5">
    <location>
        <begin position="48"/>
        <end position="68"/>
    </location>
</feature>
<proteinExistence type="predicted"/>
<feature type="transmembrane region" description="Helical" evidence="5">
    <location>
        <begin position="346"/>
        <end position="368"/>
    </location>
</feature>
<dbReference type="Proteomes" id="UP000019118">
    <property type="component" value="Unassembled WGS sequence"/>
</dbReference>
<feature type="transmembrane region" description="Helical" evidence="5">
    <location>
        <begin position="88"/>
        <end position="105"/>
    </location>
</feature>
<feature type="transmembrane region" description="Helical" evidence="5">
    <location>
        <begin position="319"/>
        <end position="339"/>
    </location>
</feature>
<feature type="transmembrane region" description="Helical" evidence="5">
    <location>
        <begin position="117"/>
        <end position="133"/>
    </location>
</feature>
<evidence type="ECO:0000256" key="2">
    <source>
        <dbReference type="ARBA" id="ARBA00022692"/>
    </source>
</evidence>
<dbReference type="EnsemblMetazoa" id="XM_019903434.1">
    <property type="protein sequence ID" value="XP_019758993.1"/>
    <property type="gene ID" value="LOC109536948"/>
</dbReference>
<reference evidence="6" key="2">
    <citation type="submission" date="2024-08" db="UniProtKB">
        <authorList>
            <consortium name="EnsemblMetazoa"/>
        </authorList>
    </citation>
    <scope>IDENTIFICATION</scope>
</reference>
<evidence type="ECO:0000256" key="4">
    <source>
        <dbReference type="ARBA" id="ARBA00023136"/>
    </source>
</evidence>
<comment type="subcellular location">
    <subcellularLocation>
        <location evidence="1">Membrane</location>
    </subcellularLocation>
</comment>
<accession>A0AAR5PD48</accession>
<feature type="transmembrane region" description="Helical" evidence="5">
    <location>
        <begin position="204"/>
        <end position="223"/>
    </location>
</feature>
<keyword evidence="3 5" id="KW-1133">Transmembrane helix</keyword>
<dbReference type="AlphaFoldDB" id="A0AAR5PD48"/>
<organism evidence="6 7">
    <name type="scientific">Dendroctonus ponderosae</name>
    <name type="common">Mountain pine beetle</name>
    <dbReference type="NCBI Taxonomy" id="77166"/>
    <lineage>
        <taxon>Eukaryota</taxon>
        <taxon>Metazoa</taxon>
        <taxon>Ecdysozoa</taxon>
        <taxon>Arthropoda</taxon>
        <taxon>Hexapoda</taxon>
        <taxon>Insecta</taxon>
        <taxon>Pterygota</taxon>
        <taxon>Neoptera</taxon>
        <taxon>Endopterygota</taxon>
        <taxon>Coleoptera</taxon>
        <taxon>Polyphaga</taxon>
        <taxon>Cucujiformia</taxon>
        <taxon>Curculionidae</taxon>
        <taxon>Scolytinae</taxon>
        <taxon>Dendroctonus</taxon>
    </lineage>
</organism>
<evidence type="ECO:0008006" key="8">
    <source>
        <dbReference type="Google" id="ProtNLM"/>
    </source>
</evidence>
<dbReference type="GO" id="GO:0022857">
    <property type="term" value="F:transmembrane transporter activity"/>
    <property type="evidence" value="ECO:0007669"/>
    <property type="project" value="InterPro"/>
</dbReference>
<dbReference type="Pfam" id="PF00083">
    <property type="entry name" value="Sugar_tr"/>
    <property type="match status" value="1"/>
</dbReference>
<name>A0AAR5PD48_DENPD</name>
<evidence type="ECO:0000313" key="7">
    <source>
        <dbReference type="Proteomes" id="UP000019118"/>
    </source>
</evidence>
<reference evidence="7" key="1">
    <citation type="journal article" date="2013" name="Genome Biol.">
        <title>Draft genome of the mountain pine beetle, Dendroctonus ponderosae Hopkins, a major forest pest.</title>
        <authorList>
            <person name="Keeling C.I."/>
            <person name="Yuen M.M."/>
            <person name="Liao N.Y."/>
            <person name="Docking T.R."/>
            <person name="Chan S.K."/>
            <person name="Taylor G.A."/>
            <person name="Palmquist D.L."/>
            <person name="Jackman S.D."/>
            <person name="Nguyen A."/>
            <person name="Li M."/>
            <person name="Henderson H."/>
            <person name="Janes J.K."/>
            <person name="Zhao Y."/>
            <person name="Pandoh P."/>
            <person name="Moore R."/>
            <person name="Sperling F.A."/>
            <person name="Huber D.P."/>
            <person name="Birol I."/>
            <person name="Jones S.J."/>
            <person name="Bohlmann J."/>
        </authorList>
    </citation>
    <scope>NUCLEOTIDE SEQUENCE</scope>
</reference>
<dbReference type="GO" id="GO:0016020">
    <property type="term" value="C:membrane"/>
    <property type="evidence" value="ECO:0007669"/>
    <property type="project" value="UniProtKB-SubCell"/>
</dbReference>
<feature type="transmembrane region" description="Helical" evidence="5">
    <location>
        <begin position="139"/>
        <end position="158"/>
    </location>
</feature>
<keyword evidence="2 5" id="KW-0812">Transmembrane</keyword>
<dbReference type="SUPFAM" id="SSF103473">
    <property type="entry name" value="MFS general substrate transporter"/>
    <property type="match status" value="1"/>
</dbReference>
<feature type="transmembrane region" description="Helical" evidence="5">
    <location>
        <begin position="414"/>
        <end position="437"/>
    </location>
</feature>
<dbReference type="EnsemblMetazoa" id="XM_019903433.1">
    <property type="protein sequence ID" value="XP_019758992.1"/>
    <property type="gene ID" value="LOC109536948"/>
</dbReference>
<dbReference type="KEGG" id="dpa:109536948"/>
<feature type="transmembrane region" description="Helical" evidence="5">
    <location>
        <begin position="380"/>
        <end position="402"/>
    </location>
</feature>
<dbReference type="InterPro" id="IPR050549">
    <property type="entry name" value="MFS_Trehalose_Transporter"/>
</dbReference>
<keyword evidence="7" id="KW-1185">Reference proteome</keyword>
<protein>
    <recommendedName>
        <fullName evidence="8">Major facilitator superfamily (MFS) profile domain-containing protein</fullName>
    </recommendedName>
</protein>
<feature type="transmembrane region" description="Helical" evidence="5">
    <location>
        <begin position="443"/>
        <end position="464"/>
    </location>
</feature>
<dbReference type="InterPro" id="IPR036259">
    <property type="entry name" value="MFS_trans_sf"/>
</dbReference>
<evidence type="ECO:0000313" key="6">
    <source>
        <dbReference type="EnsemblMetazoa" id="XP_019758993.1"/>
    </source>
</evidence>
<keyword evidence="4 5" id="KW-0472">Membrane</keyword>
<evidence type="ECO:0000256" key="3">
    <source>
        <dbReference type="ARBA" id="ARBA00022989"/>
    </source>
</evidence>
<dbReference type="PANTHER" id="PTHR48021:SF46">
    <property type="entry name" value="MAJOR FACILITATOR SUPERFAMILY (MFS) PROFILE DOMAIN-CONTAINING PROTEIN"/>
    <property type="match status" value="1"/>
</dbReference>
<dbReference type="PANTHER" id="PTHR48021">
    <property type="match status" value="1"/>
</dbReference>
<feature type="transmembrane region" description="Helical" evidence="5">
    <location>
        <begin position="179"/>
        <end position="198"/>
    </location>
</feature>
<dbReference type="Gene3D" id="1.20.1250.20">
    <property type="entry name" value="MFS general substrate transporter like domains"/>
    <property type="match status" value="1"/>
</dbReference>
<sequence length="492" mass="56078">MNKPLHNRQENYYENQNGEKEVTYTFDAPEEKVENLMATHIRTGAWQILPSACASLTCIPFGLMLGWPSSNYQILLSADSPIKITMDQSAMIAGFLLFGVSFGTMFSSKQLGLGPKYGIIFGNICILLGWIIMWRAQDIYGLLVSRIMIGAGHGYAMGQIKNYILEMTEAPLSEYLIKLVNFYGFSGFVLAYVVGPFVDFTQYSLISLIVSAFVLSAQFLLPLTPKELIRSQKIEDAKKLLSFLKPDINPEEESRKLIQNISDEPIQNGILRIMKDKTLRINFLKLTVLLICQQYCGAPPTLVYTQIIFSKSNVPYPEMISLGYAVLFFISIVIGTFVSPRYNKKALLLISSCSVLILYMCKIIVIYFKMNDNYFRYTSVIVMYLFIIFHTIGLASIPFTLINDWFPKSYRSFVTKYFIILFSLLALTNTKIFQVLITQYEFYVPFCFFTCINIFSVIFISIFIPSKTAPLIEENRYSANITITSIQITNKK</sequence>
<evidence type="ECO:0000256" key="1">
    <source>
        <dbReference type="ARBA" id="ARBA00004370"/>
    </source>
</evidence>